<evidence type="ECO:0000256" key="6">
    <source>
        <dbReference type="ARBA" id="ARBA00022840"/>
    </source>
</evidence>
<feature type="transmembrane region" description="Helical" evidence="9">
    <location>
        <begin position="117"/>
        <end position="138"/>
    </location>
</feature>
<reference evidence="11 12" key="1">
    <citation type="journal article" date="2014" name="Genome Biol. Evol.">
        <title>The secreted proteins of Achlya hypogyna and Thraustotheca clavata identify the ancestral oomycete secretome and reveal gene acquisitions by horizontal gene transfer.</title>
        <authorList>
            <person name="Misner I."/>
            <person name="Blouin N."/>
            <person name="Leonard G."/>
            <person name="Richards T.A."/>
            <person name="Lane C.E."/>
        </authorList>
    </citation>
    <scope>NUCLEOTIDE SEQUENCE [LARGE SCALE GENOMIC DNA]</scope>
    <source>
        <strain evidence="11 12">ATCC 48635</strain>
    </source>
</reference>
<feature type="non-terminal residue" evidence="11">
    <location>
        <position position="433"/>
    </location>
</feature>
<evidence type="ECO:0000256" key="4">
    <source>
        <dbReference type="ARBA" id="ARBA00022737"/>
    </source>
</evidence>
<dbReference type="InterPro" id="IPR011527">
    <property type="entry name" value="ABC1_TM_dom"/>
</dbReference>
<keyword evidence="7 9" id="KW-1133">Transmembrane helix</keyword>
<keyword evidence="3 9" id="KW-0812">Transmembrane</keyword>
<name>A0A1V9ZCA4_ACHHY</name>
<feature type="transmembrane region" description="Helical" evidence="9">
    <location>
        <begin position="333"/>
        <end position="356"/>
    </location>
</feature>
<dbReference type="GO" id="GO:0016020">
    <property type="term" value="C:membrane"/>
    <property type="evidence" value="ECO:0007669"/>
    <property type="project" value="InterPro"/>
</dbReference>
<dbReference type="PANTHER" id="PTHR24223:SF443">
    <property type="entry name" value="MULTIDRUG-RESISTANCE LIKE PROTEIN 1, ISOFORM I"/>
    <property type="match status" value="1"/>
</dbReference>
<comment type="caution">
    <text evidence="11">The sequence shown here is derived from an EMBL/GenBank/DDBJ whole genome shotgun (WGS) entry which is preliminary data.</text>
</comment>
<dbReference type="PANTHER" id="PTHR24223">
    <property type="entry name" value="ATP-BINDING CASSETTE SUB-FAMILY C"/>
    <property type="match status" value="1"/>
</dbReference>
<feature type="transmembrane region" description="Helical" evidence="9">
    <location>
        <begin position="220"/>
        <end position="243"/>
    </location>
</feature>
<evidence type="ECO:0000256" key="9">
    <source>
        <dbReference type="SAM" id="Phobius"/>
    </source>
</evidence>
<dbReference type="InterPro" id="IPR050173">
    <property type="entry name" value="ABC_transporter_C-like"/>
</dbReference>
<keyword evidence="8 9" id="KW-0472">Membrane</keyword>
<dbReference type="OrthoDB" id="112548at2759"/>
<keyword evidence="2" id="KW-0813">Transport</keyword>
<evidence type="ECO:0000313" key="11">
    <source>
        <dbReference type="EMBL" id="OQR95614.1"/>
    </source>
</evidence>
<feature type="domain" description="ABC transmembrane type-1" evidence="10">
    <location>
        <begin position="116"/>
        <end position="392"/>
    </location>
</feature>
<evidence type="ECO:0000256" key="7">
    <source>
        <dbReference type="ARBA" id="ARBA00022989"/>
    </source>
</evidence>
<dbReference type="AlphaFoldDB" id="A0A1V9ZCA4"/>
<accession>A0A1V9ZCA4</accession>
<keyword evidence="5" id="KW-0547">Nucleotide-binding</keyword>
<gene>
    <name evidence="11" type="ORF">ACHHYP_00068</name>
</gene>
<evidence type="ECO:0000256" key="5">
    <source>
        <dbReference type="ARBA" id="ARBA00022741"/>
    </source>
</evidence>
<dbReference type="GO" id="GO:0005524">
    <property type="term" value="F:ATP binding"/>
    <property type="evidence" value="ECO:0007669"/>
    <property type="project" value="UniProtKB-KW"/>
</dbReference>
<dbReference type="SUPFAM" id="SSF90123">
    <property type="entry name" value="ABC transporter transmembrane region"/>
    <property type="match status" value="1"/>
</dbReference>
<evidence type="ECO:0000256" key="3">
    <source>
        <dbReference type="ARBA" id="ARBA00022692"/>
    </source>
</evidence>
<keyword evidence="12" id="KW-1185">Reference proteome</keyword>
<sequence>MPTSTASLLDSPRATDAAVPAFHVKSPTPLASAPVRHPTETANIMSAVTLSWLSKLIRDGAKLPLQEADVWPVRRADSAAALHPRFAAHWAHEKAQPRPSFAAALLRTLMSESVSAVGLYFASSFLSLLQPIIIKSILQVLAGEAPTLGIASGYGLAVLLTATTLVSVTLIDYGQAWMTSVGANARTIGMDAVFAASLSRSTVSAGEVVTLASVDAERLYLGYLFVAWTLSAPVTLLCIFVLLGLELGLWPAAAGAAAMFAMLYGGYASATSVGTVRSELLSTQAQRLQLTNEGLQGVRGVKLNVWEAPLRDVIAHMREKELTYLKTYQFRRILNMVVLSVAPVLSLALCLTIFALQGYDLSAATAFTTLAFMNNARHPCTVFANAVVAVAEAKVSAQRIGDFLTRTTVPAIEQAPTCTRHDVPAVDITNGDF</sequence>
<evidence type="ECO:0000256" key="1">
    <source>
        <dbReference type="ARBA" id="ARBA00004127"/>
    </source>
</evidence>
<feature type="transmembrane region" description="Helical" evidence="9">
    <location>
        <begin position="249"/>
        <end position="267"/>
    </location>
</feature>
<dbReference type="STRING" id="1202772.A0A1V9ZCA4"/>
<keyword evidence="4" id="KW-0677">Repeat</keyword>
<dbReference type="EMBL" id="JNBR01000253">
    <property type="protein sequence ID" value="OQR95614.1"/>
    <property type="molecule type" value="Genomic_DNA"/>
</dbReference>
<comment type="subcellular location">
    <subcellularLocation>
        <location evidence="1">Endomembrane system</location>
        <topology evidence="1">Multi-pass membrane protein</topology>
    </subcellularLocation>
</comment>
<dbReference type="CDD" id="cd18579">
    <property type="entry name" value="ABC_6TM_ABCC_D1"/>
    <property type="match status" value="1"/>
</dbReference>
<organism evidence="11 12">
    <name type="scientific">Achlya hypogyna</name>
    <name type="common">Oomycete</name>
    <name type="synonym">Protoachlya hypogyna</name>
    <dbReference type="NCBI Taxonomy" id="1202772"/>
    <lineage>
        <taxon>Eukaryota</taxon>
        <taxon>Sar</taxon>
        <taxon>Stramenopiles</taxon>
        <taxon>Oomycota</taxon>
        <taxon>Saprolegniomycetes</taxon>
        <taxon>Saprolegniales</taxon>
        <taxon>Achlyaceae</taxon>
        <taxon>Achlya</taxon>
    </lineage>
</organism>
<dbReference type="Pfam" id="PF00664">
    <property type="entry name" value="ABC_membrane"/>
    <property type="match status" value="1"/>
</dbReference>
<evidence type="ECO:0000313" key="12">
    <source>
        <dbReference type="Proteomes" id="UP000243579"/>
    </source>
</evidence>
<feature type="transmembrane region" description="Helical" evidence="9">
    <location>
        <begin position="150"/>
        <end position="171"/>
    </location>
</feature>
<dbReference type="Proteomes" id="UP000243579">
    <property type="component" value="Unassembled WGS sequence"/>
</dbReference>
<protein>
    <submittedName>
        <fullName evidence="11">Canalicular multispecific organic anion transporter</fullName>
    </submittedName>
</protein>
<dbReference type="GO" id="GO:0012505">
    <property type="term" value="C:endomembrane system"/>
    <property type="evidence" value="ECO:0007669"/>
    <property type="project" value="UniProtKB-SubCell"/>
</dbReference>
<dbReference type="InterPro" id="IPR036640">
    <property type="entry name" value="ABC1_TM_sf"/>
</dbReference>
<dbReference type="Gene3D" id="1.20.1560.10">
    <property type="entry name" value="ABC transporter type 1, transmembrane domain"/>
    <property type="match status" value="1"/>
</dbReference>
<evidence type="ECO:0000256" key="8">
    <source>
        <dbReference type="ARBA" id="ARBA00023136"/>
    </source>
</evidence>
<dbReference type="InterPro" id="IPR044746">
    <property type="entry name" value="ABCC_6TM_D1"/>
</dbReference>
<keyword evidence="6" id="KW-0067">ATP-binding</keyword>
<dbReference type="GO" id="GO:0140359">
    <property type="term" value="F:ABC-type transporter activity"/>
    <property type="evidence" value="ECO:0007669"/>
    <property type="project" value="InterPro"/>
</dbReference>
<proteinExistence type="predicted"/>
<evidence type="ECO:0000256" key="2">
    <source>
        <dbReference type="ARBA" id="ARBA00022448"/>
    </source>
</evidence>
<dbReference type="PROSITE" id="PS50929">
    <property type="entry name" value="ABC_TM1F"/>
    <property type="match status" value="1"/>
</dbReference>
<evidence type="ECO:0000259" key="10">
    <source>
        <dbReference type="PROSITE" id="PS50929"/>
    </source>
</evidence>